<evidence type="ECO:0000256" key="2">
    <source>
        <dbReference type="SAM" id="Phobius"/>
    </source>
</evidence>
<keyword evidence="4" id="KW-1185">Reference proteome</keyword>
<reference evidence="3 4" key="1">
    <citation type="submission" date="2014-04" db="EMBL/GenBank/DDBJ databases">
        <authorList>
            <consortium name="DOE Joint Genome Institute"/>
            <person name="Kuo A."/>
            <person name="Kohler A."/>
            <person name="Nagy L.G."/>
            <person name="Floudas D."/>
            <person name="Copeland A."/>
            <person name="Barry K.W."/>
            <person name="Cichocki N."/>
            <person name="Veneault-Fourrey C."/>
            <person name="LaButti K."/>
            <person name="Lindquist E.A."/>
            <person name="Lipzen A."/>
            <person name="Lundell T."/>
            <person name="Morin E."/>
            <person name="Murat C."/>
            <person name="Sun H."/>
            <person name="Tunlid A."/>
            <person name="Henrissat B."/>
            <person name="Grigoriev I.V."/>
            <person name="Hibbett D.S."/>
            <person name="Martin F."/>
            <person name="Nordberg H.P."/>
            <person name="Cantor M.N."/>
            <person name="Hua S.X."/>
        </authorList>
    </citation>
    <scope>NUCLEOTIDE SEQUENCE [LARGE SCALE GENOMIC DNA]</scope>
    <source>
        <strain evidence="3 4">LaAM-08-1</strain>
    </source>
</reference>
<gene>
    <name evidence="3" type="ORF">K443DRAFT_2798</name>
</gene>
<feature type="compositionally biased region" description="Basic and acidic residues" evidence="1">
    <location>
        <begin position="399"/>
        <end position="415"/>
    </location>
</feature>
<dbReference type="HOGENOM" id="CLU_634669_0_0_1"/>
<keyword evidence="2" id="KW-0812">Transmembrane</keyword>
<feature type="compositionally biased region" description="Polar residues" evidence="1">
    <location>
        <begin position="1"/>
        <end position="18"/>
    </location>
</feature>
<feature type="transmembrane region" description="Helical" evidence="2">
    <location>
        <begin position="174"/>
        <end position="197"/>
    </location>
</feature>
<dbReference type="Proteomes" id="UP000054477">
    <property type="component" value="Unassembled WGS sequence"/>
</dbReference>
<feature type="compositionally biased region" description="Low complexity" evidence="1">
    <location>
        <begin position="337"/>
        <end position="347"/>
    </location>
</feature>
<evidence type="ECO:0000313" key="4">
    <source>
        <dbReference type="Proteomes" id="UP000054477"/>
    </source>
</evidence>
<name>A0A0C9XZG1_9AGAR</name>
<reference evidence="4" key="2">
    <citation type="submission" date="2015-01" db="EMBL/GenBank/DDBJ databases">
        <title>Evolutionary Origins and Diversification of the Mycorrhizal Mutualists.</title>
        <authorList>
            <consortium name="DOE Joint Genome Institute"/>
            <consortium name="Mycorrhizal Genomics Consortium"/>
            <person name="Kohler A."/>
            <person name="Kuo A."/>
            <person name="Nagy L.G."/>
            <person name="Floudas D."/>
            <person name="Copeland A."/>
            <person name="Barry K.W."/>
            <person name="Cichocki N."/>
            <person name="Veneault-Fourrey C."/>
            <person name="LaButti K."/>
            <person name="Lindquist E.A."/>
            <person name="Lipzen A."/>
            <person name="Lundell T."/>
            <person name="Morin E."/>
            <person name="Murat C."/>
            <person name="Riley R."/>
            <person name="Ohm R."/>
            <person name="Sun H."/>
            <person name="Tunlid A."/>
            <person name="Henrissat B."/>
            <person name="Grigoriev I.V."/>
            <person name="Hibbett D.S."/>
            <person name="Martin F."/>
        </authorList>
    </citation>
    <scope>NUCLEOTIDE SEQUENCE [LARGE SCALE GENOMIC DNA]</scope>
    <source>
        <strain evidence="4">LaAM-08-1</strain>
    </source>
</reference>
<organism evidence="3 4">
    <name type="scientific">Laccaria amethystina LaAM-08-1</name>
    <dbReference type="NCBI Taxonomy" id="1095629"/>
    <lineage>
        <taxon>Eukaryota</taxon>
        <taxon>Fungi</taxon>
        <taxon>Dikarya</taxon>
        <taxon>Basidiomycota</taxon>
        <taxon>Agaricomycotina</taxon>
        <taxon>Agaricomycetes</taxon>
        <taxon>Agaricomycetidae</taxon>
        <taxon>Agaricales</taxon>
        <taxon>Agaricineae</taxon>
        <taxon>Hydnangiaceae</taxon>
        <taxon>Laccaria</taxon>
    </lineage>
</organism>
<dbReference type="STRING" id="1095629.A0A0C9XZG1"/>
<dbReference type="OrthoDB" id="3250803at2759"/>
<dbReference type="AlphaFoldDB" id="A0A0C9XZG1"/>
<keyword evidence="2" id="KW-0472">Membrane</keyword>
<keyword evidence="2" id="KW-1133">Transmembrane helix</keyword>
<accession>A0A0C9XZG1</accession>
<feature type="region of interest" description="Disordered" evidence="1">
    <location>
        <begin position="1"/>
        <end position="28"/>
    </location>
</feature>
<proteinExistence type="predicted"/>
<evidence type="ECO:0000256" key="1">
    <source>
        <dbReference type="SAM" id="MobiDB-lite"/>
    </source>
</evidence>
<feature type="compositionally biased region" description="Low complexity" evidence="1">
    <location>
        <begin position="379"/>
        <end position="396"/>
    </location>
</feature>
<evidence type="ECO:0000313" key="3">
    <source>
        <dbReference type="EMBL" id="KIK07024.1"/>
    </source>
</evidence>
<feature type="region of interest" description="Disordered" evidence="1">
    <location>
        <begin position="214"/>
        <end position="243"/>
    </location>
</feature>
<dbReference type="EMBL" id="KN838550">
    <property type="protein sequence ID" value="KIK07024.1"/>
    <property type="molecule type" value="Genomic_DNA"/>
</dbReference>
<protein>
    <submittedName>
        <fullName evidence="3">Uncharacterized protein</fullName>
    </submittedName>
</protein>
<sequence>MVTPAASTPQRSLSSSRPGQKFPSLPPSAIKSANSTAVGNATNHIQVPSNASAPVSITSNAPTTGVPSVSRTIASIPIARSTVVSWTVIRPSSTTTLTTHAETTLSNPIAITFTNSSNGQKFVSTPAFLTVWSTSTDSGGAMVTFTQIAANPLAKFNESSSSFDRPGFSHYQGAVAGVFAAIGLVATAIIALLVLFVRRCRRLNRRKRWLAGMQQQRPGSFAGSPFPGPLSAPMMRNSENNDAHRRRGISSLLIDHGPSASGNGKFGSAGRLTVDGGLPVSKQNNVSQAAYFDGTGLGTNKLDKQFNRFSLALSTPSIFPLSLPPVEGDVDHNEQGTETTPPLERPVVTPPPRPPRSMLRKSAAGLLDYLPTTPPEYTPSDSHSSPSSFKSSPIFSRRTILDVRARPSKSDDRNN</sequence>
<feature type="region of interest" description="Disordered" evidence="1">
    <location>
        <begin position="324"/>
        <end position="415"/>
    </location>
</feature>